<accession>A0A7I7WSS5</accession>
<evidence type="ECO:0000256" key="5">
    <source>
        <dbReference type="ARBA" id="ARBA00023136"/>
    </source>
</evidence>
<evidence type="ECO:0000313" key="9">
    <source>
        <dbReference type="Proteomes" id="UP000466187"/>
    </source>
</evidence>
<evidence type="ECO:0000259" key="7">
    <source>
        <dbReference type="Pfam" id="PF05425"/>
    </source>
</evidence>
<dbReference type="AlphaFoldDB" id="A0A7I7WSS5"/>
<name>A0A7I7WSS5_MYCGU</name>
<evidence type="ECO:0000256" key="1">
    <source>
        <dbReference type="ARBA" id="ARBA00004651"/>
    </source>
</evidence>
<feature type="transmembrane region" description="Helical" evidence="6">
    <location>
        <begin position="72"/>
        <end position="89"/>
    </location>
</feature>
<dbReference type="EMBL" id="AP022608">
    <property type="protein sequence ID" value="BBZ19767.1"/>
    <property type="molecule type" value="Genomic_DNA"/>
</dbReference>
<dbReference type="KEGG" id="mgad:MGAD_41020"/>
<protein>
    <submittedName>
        <fullName evidence="8">Copper resistance protein D</fullName>
    </submittedName>
</protein>
<comment type="subcellular location">
    <subcellularLocation>
        <location evidence="1">Cell membrane</location>
        <topology evidence="1">Multi-pass membrane protein</topology>
    </subcellularLocation>
</comment>
<keyword evidence="5 6" id="KW-0472">Membrane</keyword>
<organism evidence="8 9">
    <name type="scientific">Mycolicibacterium gadium</name>
    <name type="common">Mycobacterium gadium</name>
    <dbReference type="NCBI Taxonomy" id="1794"/>
    <lineage>
        <taxon>Bacteria</taxon>
        <taxon>Bacillati</taxon>
        <taxon>Actinomycetota</taxon>
        <taxon>Actinomycetes</taxon>
        <taxon>Mycobacteriales</taxon>
        <taxon>Mycobacteriaceae</taxon>
        <taxon>Mycolicibacterium</taxon>
    </lineage>
</organism>
<evidence type="ECO:0000256" key="6">
    <source>
        <dbReference type="SAM" id="Phobius"/>
    </source>
</evidence>
<feature type="transmembrane region" description="Helical" evidence="6">
    <location>
        <begin position="38"/>
        <end position="60"/>
    </location>
</feature>
<dbReference type="Proteomes" id="UP000466187">
    <property type="component" value="Chromosome"/>
</dbReference>
<dbReference type="InterPro" id="IPR032694">
    <property type="entry name" value="CopC/D"/>
</dbReference>
<proteinExistence type="predicted"/>
<keyword evidence="4 6" id="KW-1133">Transmembrane helix</keyword>
<dbReference type="InterPro" id="IPR008457">
    <property type="entry name" value="Cu-R_CopD_dom"/>
</dbReference>
<feature type="transmembrane region" description="Helical" evidence="6">
    <location>
        <begin position="123"/>
        <end position="143"/>
    </location>
</feature>
<feature type="transmembrane region" description="Helical" evidence="6">
    <location>
        <begin position="12"/>
        <end position="32"/>
    </location>
</feature>
<evidence type="ECO:0000256" key="2">
    <source>
        <dbReference type="ARBA" id="ARBA00022475"/>
    </source>
</evidence>
<keyword evidence="2" id="KW-1003">Cell membrane</keyword>
<reference evidence="8 9" key="1">
    <citation type="journal article" date="2019" name="Emerg. Microbes Infect.">
        <title>Comprehensive subspecies identification of 175 nontuberculous mycobacteria species based on 7547 genomic profiles.</title>
        <authorList>
            <person name="Matsumoto Y."/>
            <person name="Kinjo T."/>
            <person name="Motooka D."/>
            <person name="Nabeya D."/>
            <person name="Jung N."/>
            <person name="Uechi K."/>
            <person name="Horii T."/>
            <person name="Iida T."/>
            <person name="Fujita J."/>
            <person name="Nakamura S."/>
        </authorList>
    </citation>
    <scope>NUCLEOTIDE SEQUENCE [LARGE SCALE GENOMIC DNA]</scope>
    <source>
        <strain evidence="8 9">JCM 12688</strain>
    </source>
</reference>
<feature type="transmembrane region" description="Helical" evidence="6">
    <location>
        <begin position="180"/>
        <end position="199"/>
    </location>
</feature>
<keyword evidence="3 6" id="KW-0812">Transmembrane</keyword>
<dbReference type="PANTHER" id="PTHR34820">
    <property type="entry name" value="INNER MEMBRANE PROTEIN YEBZ"/>
    <property type="match status" value="1"/>
</dbReference>
<feature type="transmembrane region" description="Helical" evidence="6">
    <location>
        <begin position="219"/>
        <end position="236"/>
    </location>
</feature>
<feature type="transmembrane region" description="Helical" evidence="6">
    <location>
        <begin position="293"/>
        <end position="312"/>
    </location>
</feature>
<evidence type="ECO:0000313" key="8">
    <source>
        <dbReference type="EMBL" id="BBZ19767.1"/>
    </source>
</evidence>
<dbReference type="GO" id="GO:0005886">
    <property type="term" value="C:plasma membrane"/>
    <property type="evidence" value="ECO:0007669"/>
    <property type="project" value="UniProtKB-SubCell"/>
</dbReference>
<feature type="domain" description="Copper resistance protein D" evidence="7">
    <location>
        <begin position="210"/>
        <end position="310"/>
    </location>
</feature>
<feature type="transmembrane region" description="Helical" evidence="6">
    <location>
        <begin position="149"/>
        <end position="168"/>
    </location>
</feature>
<gene>
    <name evidence="8" type="ORF">MGAD_41020</name>
</gene>
<evidence type="ECO:0000256" key="3">
    <source>
        <dbReference type="ARBA" id="ARBA00022692"/>
    </source>
</evidence>
<dbReference type="RefSeq" id="WP_163688670.1">
    <property type="nucleotide sequence ID" value="NZ_AP022608.1"/>
</dbReference>
<evidence type="ECO:0000256" key="4">
    <source>
        <dbReference type="ARBA" id="ARBA00022989"/>
    </source>
</evidence>
<sequence>MGGAAPDVRRSAALAGGTLVVVAASVVAWALAYPQTSLPVTLVRAVADCAAVVCLGLAVVPMLDDERHRRELVGRATVPLSAAGAVWLAAELGRLIAVAAQAGAVPVWRLSASTTIDFAMDTAAGRAGILAIAATAALCVATVAAPRTAAVNVVVAGLSAVGLTSRLITGHFFESALGGLALAVHTLAAALWCGVLAGLVLTVDHRGQWARVLPRFSQLSLWCVLALLLGGAVAAVDRLGSPAELYSTGYGRLLTAKVAAAAVLMTMGWRNRTIWVPAARTHRSTAVLSRSRSLAELAVMAVALALAAGLAATG</sequence>
<dbReference type="PANTHER" id="PTHR34820:SF4">
    <property type="entry name" value="INNER MEMBRANE PROTEIN YEBZ"/>
    <property type="match status" value="1"/>
</dbReference>
<dbReference type="Pfam" id="PF05425">
    <property type="entry name" value="CopD"/>
    <property type="match status" value="1"/>
</dbReference>
<dbReference type="GO" id="GO:0006825">
    <property type="term" value="P:copper ion transport"/>
    <property type="evidence" value="ECO:0007669"/>
    <property type="project" value="InterPro"/>
</dbReference>